<dbReference type="Pfam" id="PF04519">
    <property type="entry name" value="Bactofilin"/>
    <property type="match status" value="1"/>
</dbReference>
<dbReference type="PROSITE" id="PS51257">
    <property type="entry name" value="PROKAR_LIPOPROTEIN"/>
    <property type="match status" value="1"/>
</dbReference>
<evidence type="ECO:0000256" key="2">
    <source>
        <dbReference type="SAM" id="SignalP"/>
    </source>
</evidence>
<keyword evidence="5" id="KW-1185">Reference proteome</keyword>
<evidence type="ECO:0000259" key="3">
    <source>
        <dbReference type="Pfam" id="PF20419"/>
    </source>
</evidence>
<dbReference type="InterPro" id="IPR046524">
    <property type="entry name" value="DUF6701"/>
</dbReference>
<keyword evidence="2" id="KW-0732">Signal</keyword>
<comment type="similarity">
    <text evidence="1">Belongs to the bactofilin family.</text>
</comment>
<dbReference type="RefSeq" id="WP_251349284.1">
    <property type="nucleotide sequence ID" value="NZ_JAMQGR010000002.1"/>
</dbReference>
<dbReference type="EMBL" id="JAMQGR010000002">
    <property type="protein sequence ID" value="MCM2565490.1"/>
    <property type="molecule type" value="Genomic_DNA"/>
</dbReference>
<feature type="chain" id="PRO_5046821562" evidence="2">
    <location>
        <begin position="22"/>
        <end position="1057"/>
    </location>
</feature>
<organism evidence="4 5">
    <name type="scientific">Janthinobacterium kumbetense</name>
    <dbReference type="NCBI Taxonomy" id="2950280"/>
    <lineage>
        <taxon>Bacteria</taxon>
        <taxon>Pseudomonadati</taxon>
        <taxon>Pseudomonadota</taxon>
        <taxon>Betaproteobacteria</taxon>
        <taxon>Burkholderiales</taxon>
        <taxon>Oxalobacteraceae</taxon>
        <taxon>Janthinobacterium</taxon>
    </lineage>
</organism>
<dbReference type="InterPro" id="IPR007607">
    <property type="entry name" value="BacA/B"/>
</dbReference>
<dbReference type="Proteomes" id="UP001202243">
    <property type="component" value="Unassembled WGS sequence"/>
</dbReference>
<name>A0ABT0WN46_9BURK</name>
<evidence type="ECO:0000313" key="4">
    <source>
        <dbReference type="EMBL" id="MCM2565490.1"/>
    </source>
</evidence>
<dbReference type="PANTHER" id="PTHR35024:SF4">
    <property type="entry name" value="POLYMER-FORMING CYTOSKELETAL PROTEIN"/>
    <property type="match status" value="1"/>
</dbReference>
<dbReference type="Pfam" id="PF20419">
    <property type="entry name" value="DUF6701"/>
    <property type="match status" value="1"/>
</dbReference>
<dbReference type="PANTHER" id="PTHR35024">
    <property type="entry name" value="HYPOTHETICAL CYTOSOLIC PROTEIN"/>
    <property type="match status" value="1"/>
</dbReference>
<feature type="signal peptide" evidence="2">
    <location>
        <begin position="1"/>
        <end position="21"/>
    </location>
</feature>
<evidence type="ECO:0000256" key="1">
    <source>
        <dbReference type="ARBA" id="ARBA00044755"/>
    </source>
</evidence>
<reference evidence="4 5" key="1">
    <citation type="submission" date="2022-06" db="EMBL/GenBank/DDBJ databases">
        <title>Janthinobacterium kumbetensis sp. nov., isolated from spring water in Turkey.</title>
        <authorList>
            <person name="Inan Bektas K."/>
            <person name="Belduz A.A."/>
            <person name="Canakci S."/>
            <person name="Nalcaoglu A."/>
            <person name="Ceylan E."/>
            <person name="Kati H."/>
        </authorList>
    </citation>
    <scope>NUCLEOTIDE SEQUENCE [LARGE SCALE GENOMIC DNA]</scope>
    <source>
        <strain evidence="4 5">GK</strain>
    </source>
</reference>
<accession>A0ABT0WN46</accession>
<evidence type="ECO:0000313" key="5">
    <source>
        <dbReference type="Proteomes" id="UP001202243"/>
    </source>
</evidence>
<feature type="domain" description="DUF6701" evidence="3">
    <location>
        <begin position="464"/>
        <end position="1055"/>
    </location>
</feature>
<comment type="caution">
    <text evidence="4">The sequence shown here is derived from an EMBL/GenBank/DDBJ whole genome shotgun (WGS) entry which is preliminary data.</text>
</comment>
<sequence>MRLLHIFAALTLLLGSTLAHAATLNFNGGAVSGCTLPASSTQYTCASLIMGSTDNVVIASGYGVTVNSDVSIDYNQGLSMSGTAALTANKNIDISNVNPPNLKITGGSLTAKGGNFKVGSQGGTVLVADISAASVSLGGTPVKVTGNITATGNIDISSGSTLNGAISGGSISGNSKVTITGSVKASGNVSIGSSSTITGPVNGSSITTSSSVSITGDVTAVNSFSLGSGSNLNGTTKAPVVSIEAANSQVQGDITASTSLTVGSGSQVKGNLTSPTIDLKASGLLVTGDVKASSSLSIASGNGVKGNVEGGNVTLDSSNAYITGNALVDHITLGWQGRVQQTITCKAYTPSNPCSCVTNNSGWAFNEPMGPKCGPGTPSGLHHFQIEHPLTALTCQVPTVTVTACADASCSAVYKGSPSVTVSPGGVSTQIDASGVNANVTVRQTTVGIATLSLVSTPATTGALVCKSGGNTSNCQISFLSSGFQVSGVPRYAEDVAVLEISALQTSSGNRDVCVPMFASQTKQLNLTCGYSNPDKGTLPARIFDSVQNSYVALAGSDQSSCAVASTKVNVTFGADGVARPNMLYADAGALLLTAAYNPKSGSDNGLDMSGSGTVIVAPAKFLFTKLAPIQRAGLAAAPLTSGTTIMLSAVNAAGAVTKNFGNESGVAVQKVVLGNILLAPVYENPDVNTPANPTVGGDLDFLKKGGIITAPPLVWPEVGQINFTAALQNGYLGSSLTSPGTSDPVLFYPHHFVTELVVKQVDLPGGAKTEFPFPCSAPLVCAGNRAVYSRQPFDLTIRAQTAAGNETKNFDARNADINKTQVPLVPYDAATGNNKYPPTAPSGSTLTDGATVPAAVTGVPVTSFTNGVATRAIAYSFPAAYAVPKQPTALASPTGLLLRATYAYPAAGNVSSAPADGKEAQLTVFTGRLMVPHDYGSERYPVRLAVQAQYWDGKTWVTSLLDSISAFGSAQVVFANCKKTLVCKDFAFPANTVITYTFDKGILPPNRRLIVAAPGAGKTGSVDVSVPGIAYLPSTVGTVVFGVFKSGPVIYLREMY</sequence>
<protein>
    <submittedName>
        <fullName evidence="4">Polymer-forming cytoskeletal protein</fullName>
    </submittedName>
</protein>
<gene>
    <name evidence="4" type="ORF">NCG91_07755</name>
</gene>
<proteinExistence type="inferred from homology"/>